<protein>
    <recommendedName>
        <fullName evidence="5">Tetratricopeptide repeat protein</fullName>
    </recommendedName>
</protein>
<dbReference type="EMBL" id="LR593887">
    <property type="protein sequence ID" value="VTS08150.1"/>
    <property type="molecule type" value="Genomic_DNA"/>
</dbReference>
<evidence type="ECO:0000256" key="2">
    <source>
        <dbReference type="SAM" id="MobiDB-lite"/>
    </source>
</evidence>
<name>A0A6C2YVJ6_9BACT</name>
<dbReference type="PROSITE" id="PS50005">
    <property type="entry name" value="TPR"/>
    <property type="match status" value="2"/>
</dbReference>
<dbReference type="InterPro" id="IPR011990">
    <property type="entry name" value="TPR-like_helical_dom_sf"/>
</dbReference>
<dbReference type="GO" id="GO:0016740">
    <property type="term" value="F:transferase activity"/>
    <property type="evidence" value="ECO:0007669"/>
    <property type="project" value="UniProtKB-KW"/>
</dbReference>
<feature type="region of interest" description="Disordered" evidence="2">
    <location>
        <begin position="26"/>
        <end position="65"/>
    </location>
</feature>
<evidence type="ECO:0000313" key="4">
    <source>
        <dbReference type="Proteomes" id="UP000464378"/>
    </source>
</evidence>
<dbReference type="InterPro" id="IPR052943">
    <property type="entry name" value="TMTC_O-mannosyl-trnsfr"/>
</dbReference>
<evidence type="ECO:0000313" key="3">
    <source>
        <dbReference type="EMBL" id="VIP05397.1"/>
    </source>
</evidence>
<evidence type="ECO:0000256" key="1">
    <source>
        <dbReference type="PROSITE-ProRule" id="PRU00339"/>
    </source>
</evidence>
<dbReference type="InParanoid" id="A0A6C2YVJ6"/>
<sequence>MWHYRHPLGIACLVMVGAVGCSREHTRPAPQSTIPGMVAPASTGEPPLAGGMLSRSSRKSSEPKVLRPDTLMLLAEMRTDAANAGGYSDSQRQALLQSAKDHYQQVLAQVPNHAGAMRGLARLHDQSGDVASAHQMYQQMLQQTPKDGSLWYEYAMSKARRQDYQGAIETLHQGMGYDPQEANLKKAMGFCLAQTGRVDEGCQWLMQTMPEADARANLAGVLLKSNQHQAAKTQLEMAMRLNPNHPTAVSLAQAFGRPADAQPETNVVLTAMPIATGDPSKLPPLPPNQPIQQAQAVQPIGNSTPSVPATSPNGVIPAMHTQPIASPMLAPGATPLMAPGAAGTVGGVMHPLSNVPPLSPIPQEPMATPATPTATPTNAIPMPNE</sequence>
<dbReference type="EMBL" id="LR586016">
    <property type="protein sequence ID" value="VIP05397.1"/>
    <property type="molecule type" value="Genomic_DNA"/>
</dbReference>
<feature type="compositionally biased region" description="Low complexity" evidence="2">
    <location>
        <begin position="365"/>
        <end position="385"/>
    </location>
</feature>
<reference evidence="3" key="1">
    <citation type="submission" date="2019-04" db="EMBL/GenBank/DDBJ databases">
        <authorList>
            <consortium name="Science for Life Laboratories"/>
        </authorList>
    </citation>
    <scope>NUCLEOTIDE SEQUENCE</scope>
    <source>
        <strain evidence="3">MBLW1</strain>
    </source>
</reference>
<dbReference type="Pfam" id="PF14559">
    <property type="entry name" value="TPR_19"/>
    <property type="match status" value="1"/>
</dbReference>
<dbReference type="Proteomes" id="UP000464378">
    <property type="component" value="Chromosome"/>
</dbReference>
<feature type="repeat" description="TPR" evidence="1">
    <location>
        <begin position="114"/>
        <end position="147"/>
    </location>
</feature>
<dbReference type="AlphaFoldDB" id="A0A6C2YVJ6"/>
<feature type="region of interest" description="Disordered" evidence="2">
    <location>
        <begin position="360"/>
        <end position="385"/>
    </location>
</feature>
<gene>
    <name evidence="3" type="ORF">GMBLW1_37960</name>
</gene>
<accession>A0A6C2YVJ6</accession>
<dbReference type="SUPFAM" id="SSF48452">
    <property type="entry name" value="TPR-like"/>
    <property type="match status" value="1"/>
</dbReference>
<evidence type="ECO:0008006" key="5">
    <source>
        <dbReference type="Google" id="ProtNLM"/>
    </source>
</evidence>
<dbReference type="Gene3D" id="1.25.40.10">
    <property type="entry name" value="Tetratricopeptide repeat domain"/>
    <property type="match status" value="1"/>
</dbReference>
<keyword evidence="1" id="KW-0802">TPR repeat</keyword>
<proteinExistence type="predicted"/>
<organism evidence="3">
    <name type="scientific">Tuwongella immobilis</name>
    <dbReference type="NCBI Taxonomy" id="692036"/>
    <lineage>
        <taxon>Bacteria</taxon>
        <taxon>Pseudomonadati</taxon>
        <taxon>Planctomycetota</taxon>
        <taxon>Planctomycetia</taxon>
        <taxon>Gemmatales</taxon>
        <taxon>Gemmataceae</taxon>
        <taxon>Tuwongella</taxon>
    </lineage>
</organism>
<dbReference type="SMART" id="SM00028">
    <property type="entry name" value="TPR"/>
    <property type="match status" value="3"/>
</dbReference>
<dbReference type="PROSITE" id="PS51257">
    <property type="entry name" value="PROKAR_LIPOPROTEIN"/>
    <property type="match status" value="1"/>
</dbReference>
<keyword evidence="3" id="KW-0808">Transferase</keyword>
<dbReference type="PANTHER" id="PTHR44809:SF1">
    <property type="entry name" value="PROTEIN O-MANNOSYL-TRANSFERASE TMTC1"/>
    <property type="match status" value="1"/>
</dbReference>
<feature type="repeat" description="TPR" evidence="1">
    <location>
        <begin position="212"/>
        <end position="245"/>
    </location>
</feature>
<dbReference type="KEGG" id="tim:GMBLW1_37960"/>
<dbReference type="RefSeq" id="WP_162660473.1">
    <property type="nucleotide sequence ID" value="NZ_LR593887.1"/>
</dbReference>
<keyword evidence="4" id="KW-1185">Reference proteome</keyword>
<dbReference type="InterPro" id="IPR019734">
    <property type="entry name" value="TPR_rpt"/>
</dbReference>
<dbReference type="PANTHER" id="PTHR44809">
    <property type="match status" value="1"/>
</dbReference>